<evidence type="ECO:0000259" key="2">
    <source>
        <dbReference type="Pfam" id="PF09699"/>
    </source>
</evidence>
<evidence type="ECO:0000313" key="3">
    <source>
        <dbReference type="EMBL" id="BAU56608.1"/>
    </source>
</evidence>
<evidence type="ECO:0000313" key="4">
    <source>
        <dbReference type="Proteomes" id="UP000218890"/>
    </source>
</evidence>
<keyword evidence="1" id="KW-0732">Signal</keyword>
<protein>
    <submittedName>
        <fullName evidence="3">Periplasmic decaheme cytochrome c</fullName>
    </submittedName>
</protein>
<dbReference type="PANTHER" id="PTHR35038:SF6">
    <property type="entry name" value="SURFACE LOCALIZED DECAHEME CYTOCHROME C LIPOPROTEIN"/>
    <property type="match status" value="1"/>
</dbReference>
<dbReference type="Gene3D" id="3.90.10.10">
    <property type="entry name" value="Cytochrome C3"/>
    <property type="match status" value="2"/>
</dbReference>
<dbReference type="RefSeq" id="WP_162549559.1">
    <property type="nucleotide sequence ID" value="NZ_AP017372.2"/>
</dbReference>
<evidence type="ECO:0000256" key="1">
    <source>
        <dbReference type="ARBA" id="ARBA00022729"/>
    </source>
</evidence>
<dbReference type="Proteomes" id="UP000218890">
    <property type="component" value="Chromosome"/>
</dbReference>
<reference evidence="3" key="1">
    <citation type="submission" date="2016-02" db="EMBL/GenBank/DDBJ databases">
        <title>Halorhodospira halochloris DSM-1059 complete genome, version 2.</title>
        <authorList>
            <person name="Tsukatani Y."/>
        </authorList>
    </citation>
    <scope>NUCLEOTIDE SEQUENCE</scope>
    <source>
        <strain evidence="3">DSM 1059</strain>
    </source>
</reference>
<dbReference type="InterPro" id="IPR010177">
    <property type="entry name" value="Paired_CXXCH_1"/>
</dbReference>
<dbReference type="SUPFAM" id="SSF48695">
    <property type="entry name" value="Multiheme cytochromes"/>
    <property type="match status" value="1"/>
</dbReference>
<proteinExistence type="predicted"/>
<accession>A0A120MZE8</accession>
<dbReference type="InterPro" id="IPR036280">
    <property type="entry name" value="Multihaem_cyt_sf"/>
</dbReference>
<organism evidence="3 4">
    <name type="scientific">Halorhodospira halochloris</name>
    <name type="common">Ectothiorhodospira halochloris</name>
    <dbReference type="NCBI Taxonomy" id="1052"/>
    <lineage>
        <taxon>Bacteria</taxon>
        <taxon>Pseudomonadati</taxon>
        <taxon>Pseudomonadota</taxon>
        <taxon>Gammaproteobacteria</taxon>
        <taxon>Chromatiales</taxon>
        <taxon>Ectothiorhodospiraceae</taxon>
        <taxon>Halorhodospira</taxon>
    </lineage>
</organism>
<dbReference type="AlphaFoldDB" id="A0A120MZE8"/>
<dbReference type="NCBIfam" id="TIGR01905">
    <property type="entry name" value="paired_CXXCH_1"/>
    <property type="match status" value="3"/>
</dbReference>
<dbReference type="NCBIfam" id="TIGR03508">
    <property type="entry name" value="decahem_SO"/>
    <property type="match status" value="1"/>
</dbReference>
<dbReference type="KEGG" id="hhk:HH1059_25300"/>
<dbReference type="InterPro" id="IPR051829">
    <property type="entry name" value="Multiheme_Cytochr_ET"/>
</dbReference>
<gene>
    <name evidence="3" type="ORF">HH1059_25300</name>
</gene>
<sequence length="328" mass="36257">MSIKSPSTASPVWSVLLAISLALIVSVAIGAGAAADQKPDELEELLEEDVEEIIEEVRAISPVVAERRMEDLREHIERVEETAHAVQADPNSPAGQAAEGEQFCYACHGDGFEHFYNIGDDITTDQANETCLDCHSGGERMHWHGGAHEFQDMACIDCHNAHSDNERLLRAEDQLQLCSDCHQERRVDFHRPHHHPVREGQVECSDCHNPHGEVGSAQLREGEVNETCYQCHAEYRGPFLWEHQPVREDCTQCHDPHGSVHPGMLESRTAQVCQSCHVTLGHPGDVLGADPGDDIPQQGQFMVRGQGCMNCHSEVHGSNHPGGALFQR</sequence>
<name>A0A120MZE8_HALHR</name>
<dbReference type="PANTHER" id="PTHR35038">
    <property type="entry name" value="DISSIMILATORY SULFITE REDUCTASE SIRA"/>
    <property type="match status" value="1"/>
</dbReference>
<dbReference type="Pfam" id="PF09699">
    <property type="entry name" value="Paired_CXXCH_1"/>
    <property type="match status" value="3"/>
</dbReference>
<dbReference type="InterPro" id="IPR020015">
    <property type="entry name" value="Decahaem_cyt-c_DmsE"/>
</dbReference>
<feature type="domain" description="Doubled CXXCH motif" evidence="2">
    <location>
        <begin position="194"/>
        <end position="236"/>
    </location>
</feature>
<feature type="domain" description="Doubled CXXCH motif" evidence="2">
    <location>
        <begin position="150"/>
        <end position="185"/>
    </location>
</feature>
<dbReference type="EMBL" id="AP017372">
    <property type="protein sequence ID" value="BAU56608.1"/>
    <property type="molecule type" value="Genomic_DNA"/>
</dbReference>
<dbReference type="GO" id="GO:0016491">
    <property type="term" value="F:oxidoreductase activity"/>
    <property type="evidence" value="ECO:0007669"/>
    <property type="project" value="TreeGrafter"/>
</dbReference>
<keyword evidence="4" id="KW-1185">Reference proteome</keyword>
<feature type="domain" description="Doubled CXXCH motif" evidence="2">
    <location>
        <begin position="243"/>
        <end position="278"/>
    </location>
</feature>